<dbReference type="PANTHER" id="PTHR12069">
    <property type="entry name" value="DNA-DIRECTED RNA POLYMERASES III 80 KDA POLYPEPTIDE RNA POLYMERASE III SUBUNIT 5"/>
    <property type="match status" value="1"/>
</dbReference>
<proteinExistence type="predicted"/>
<dbReference type="PANTHER" id="PTHR12069:SF0">
    <property type="entry name" value="DNA-DIRECTED RNA POLYMERASE III SUBUNIT RPC5"/>
    <property type="match status" value="1"/>
</dbReference>
<organism evidence="2 3">
    <name type="scientific">Emergomyces pasteurianus Ep9510</name>
    <dbReference type="NCBI Taxonomy" id="1447872"/>
    <lineage>
        <taxon>Eukaryota</taxon>
        <taxon>Fungi</taxon>
        <taxon>Dikarya</taxon>
        <taxon>Ascomycota</taxon>
        <taxon>Pezizomycotina</taxon>
        <taxon>Eurotiomycetes</taxon>
        <taxon>Eurotiomycetidae</taxon>
        <taxon>Onygenales</taxon>
        <taxon>Ajellomycetaceae</taxon>
        <taxon>Emergomyces</taxon>
    </lineage>
</organism>
<accession>A0A1J9Q113</accession>
<keyword evidence="3" id="KW-1185">Reference proteome</keyword>
<gene>
    <name evidence="2" type="ORF">AJ78_05714</name>
</gene>
<feature type="region of interest" description="Disordered" evidence="1">
    <location>
        <begin position="354"/>
        <end position="374"/>
    </location>
</feature>
<feature type="compositionally biased region" description="Basic and acidic residues" evidence="1">
    <location>
        <begin position="362"/>
        <end position="374"/>
    </location>
</feature>
<dbReference type="VEuPathDB" id="FungiDB:AJ78_05714"/>
<dbReference type="STRING" id="1447872.A0A1J9Q113"/>
<evidence type="ECO:0000313" key="2">
    <source>
        <dbReference type="EMBL" id="OJD13867.1"/>
    </source>
</evidence>
<dbReference type="InterPro" id="IPR006886">
    <property type="entry name" value="RNA_pol_III_Rpc5"/>
</dbReference>
<comment type="caution">
    <text evidence="2">The sequence shown here is derived from an EMBL/GenBank/DDBJ whole genome shotgun (WGS) entry which is preliminary data.</text>
</comment>
<feature type="compositionally biased region" description="Low complexity" evidence="1">
    <location>
        <begin position="15"/>
        <end position="25"/>
    </location>
</feature>
<dbReference type="EMBL" id="LGRN01000261">
    <property type="protein sequence ID" value="OJD13867.1"/>
    <property type="molecule type" value="Genomic_DNA"/>
</dbReference>
<evidence type="ECO:0000313" key="3">
    <source>
        <dbReference type="Proteomes" id="UP000182235"/>
    </source>
</evidence>
<dbReference type="OrthoDB" id="340681at2759"/>
<evidence type="ECO:0000256" key="1">
    <source>
        <dbReference type="SAM" id="MobiDB-lite"/>
    </source>
</evidence>
<feature type="region of interest" description="Disordered" evidence="1">
    <location>
        <begin position="1"/>
        <end position="25"/>
    </location>
</feature>
<dbReference type="AlphaFoldDB" id="A0A1J9Q113"/>
<dbReference type="Proteomes" id="UP000182235">
    <property type="component" value="Unassembled WGS sequence"/>
</dbReference>
<dbReference type="Pfam" id="PF04801">
    <property type="entry name" value="RPC5"/>
    <property type="match status" value="2"/>
</dbReference>
<dbReference type="GO" id="GO:0042797">
    <property type="term" value="P:tRNA transcription by RNA polymerase III"/>
    <property type="evidence" value="ECO:0007669"/>
    <property type="project" value="TreeGrafter"/>
</dbReference>
<protein>
    <recommendedName>
        <fullName evidence="4">DNA-directed RNA polymerase III subunit Rpc5</fullName>
    </recommendedName>
</protein>
<name>A0A1J9Q113_9EURO</name>
<reference evidence="2 3" key="1">
    <citation type="submission" date="2015-07" db="EMBL/GenBank/DDBJ databases">
        <title>Emmonsia species relationships and genome sequence.</title>
        <authorList>
            <consortium name="The Broad Institute Genomics Platform"/>
            <person name="Cuomo C.A."/>
            <person name="Munoz J.F."/>
            <person name="Imamovic A."/>
            <person name="Priest M.E."/>
            <person name="Young S."/>
            <person name="Clay O.K."/>
            <person name="McEwen J.G."/>
        </authorList>
    </citation>
    <scope>NUCLEOTIDE SEQUENCE [LARGE SCALE GENOMIC DNA]</scope>
    <source>
        <strain evidence="2 3">UAMH 9510</strain>
    </source>
</reference>
<sequence length="374" mass="41029">MSATTNAAAPPPAPASASASTSTPPTADPIIASYDIYITDSQIRRFLLQYPDRQSTQPYNVTNQQKPTELRLKPRTGLVEVDIPINTHVNYDEKKGLRYGNALRKSRVIAEGGTMGMAGGFNTGARAKGAVGAGATAGAGTAGVDEEDDGVIMGRKRQQNFMGDEESMMEYEDEKAGAIMTTQTLGGRIKEPVDGDPVYMLGAFRDNELHLAPLSAVVQLRPQLHHLDAFDEVSVRNKAMAKGKRDLDEEGPSRAVQTEARAIDMKVKSAEAETGNIASNNGLLRRMQEEKWETYAWIDENDQDSWDKYEEYMFNQSLDEPPLLQSAIGSEDYIDGMSAPRVDPINPEMAGWAMKLRRKARRPSDVRGRTEAGD</sequence>
<evidence type="ECO:0008006" key="4">
    <source>
        <dbReference type="Google" id="ProtNLM"/>
    </source>
</evidence>
<dbReference type="GO" id="GO:0005666">
    <property type="term" value="C:RNA polymerase III complex"/>
    <property type="evidence" value="ECO:0007669"/>
    <property type="project" value="TreeGrafter"/>
</dbReference>